<feature type="coiled-coil region" evidence="7">
    <location>
        <begin position="338"/>
        <end position="365"/>
    </location>
</feature>
<feature type="transmembrane region" description="Helical" evidence="8">
    <location>
        <begin position="375"/>
        <end position="395"/>
    </location>
</feature>
<accession>A0A6L9MWF8</accession>
<dbReference type="SMART" id="SM00028">
    <property type="entry name" value="TPR"/>
    <property type="match status" value="3"/>
</dbReference>
<dbReference type="SUPFAM" id="SSF47384">
    <property type="entry name" value="Homodimeric domain of signal transducing histidine kinase"/>
    <property type="match status" value="1"/>
</dbReference>
<dbReference type="InterPro" id="IPR003594">
    <property type="entry name" value="HATPase_dom"/>
</dbReference>
<gene>
    <name evidence="12" type="ORF">GTW09_13600</name>
</gene>
<dbReference type="SMART" id="SM00448">
    <property type="entry name" value="REC"/>
    <property type="match status" value="2"/>
</dbReference>
<feature type="modified residue" description="Phosphohistidine" evidence="5">
    <location>
        <position position="1003"/>
    </location>
</feature>
<evidence type="ECO:0000256" key="5">
    <source>
        <dbReference type="PROSITE-ProRule" id="PRU00110"/>
    </source>
</evidence>
<keyword evidence="13" id="KW-1185">Reference proteome</keyword>
<organism evidence="12 13">
    <name type="scientific">Alteromonas hispanica</name>
    <dbReference type="NCBI Taxonomy" id="315421"/>
    <lineage>
        <taxon>Bacteria</taxon>
        <taxon>Pseudomonadati</taxon>
        <taxon>Pseudomonadota</taxon>
        <taxon>Gammaproteobacteria</taxon>
        <taxon>Alteromonadales</taxon>
        <taxon>Alteromonadaceae</taxon>
        <taxon>Alteromonas/Salinimonas group</taxon>
        <taxon>Alteromonas</taxon>
    </lineage>
</organism>
<dbReference type="SUPFAM" id="SSF48452">
    <property type="entry name" value="TPR-like"/>
    <property type="match status" value="2"/>
</dbReference>
<dbReference type="InterPro" id="IPR011006">
    <property type="entry name" value="CheY-like_superfamily"/>
</dbReference>
<dbReference type="SUPFAM" id="SSF52172">
    <property type="entry name" value="CheY-like"/>
    <property type="match status" value="2"/>
</dbReference>
<feature type="domain" description="HPt" evidence="11">
    <location>
        <begin position="964"/>
        <end position="1058"/>
    </location>
</feature>
<evidence type="ECO:0000256" key="1">
    <source>
        <dbReference type="ARBA" id="ARBA00000085"/>
    </source>
</evidence>
<dbReference type="InterPro" id="IPR036890">
    <property type="entry name" value="HATPase_C_sf"/>
</dbReference>
<dbReference type="Gene3D" id="3.40.50.2300">
    <property type="match status" value="2"/>
</dbReference>
<dbReference type="PRINTS" id="PR00344">
    <property type="entry name" value="BCTRLSENSOR"/>
</dbReference>
<protein>
    <recommendedName>
        <fullName evidence="2">histidine kinase</fullName>
        <ecNumber evidence="2">2.7.13.3</ecNumber>
    </recommendedName>
</protein>
<dbReference type="Gene3D" id="1.10.287.130">
    <property type="match status" value="1"/>
</dbReference>
<dbReference type="AlphaFoldDB" id="A0A6L9MWF8"/>
<dbReference type="SMART" id="SM00388">
    <property type="entry name" value="HisKA"/>
    <property type="match status" value="1"/>
</dbReference>
<dbReference type="Pfam" id="PF00512">
    <property type="entry name" value="HisKA"/>
    <property type="match status" value="1"/>
</dbReference>
<keyword evidence="3 6" id="KW-0597">Phosphoprotein</keyword>
<proteinExistence type="predicted"/>
<dbReference type="InterPro" id="IPR008207">
    <property type="entry name" value="Sig_transdc_His_kin_Hpt_dom"/>
</dbReference>
<dbReference type="Gene3D" id="1.25.40.10">
    <property type="entry name" value="Tetratricopeptide repeat domain"/>
    <property type="match status" value="2"/>
</dbReference>
<dbReference type="InterPro" id="IPR005467">
    <property type="entry name" value="His_kinase_dom"/>
</dbReference>
<dbReference type="PROSITE" id="PS50110">
    <property type="entry name" value="RESPONSE_REGULATORY"/>
    <property type="match status" value="2"/>
</dbReference>
<dbReference type="Gene3D" id="3.30.565.10">
    <property type="entry name" value="Histidine kinase-like ATPase, C-terminal domain"/>
    <property type="match status" value="1"/>
</dbReference>
<evidence type="ECO:0000256" key="7">
    <source>
        <dbReference type="SAM" id="Coils"/>
    </source>
</evidence>
<dbReference type="CDD" id="cd00156">
    <property type="entry name" value="REC"/>
    <property type="match status" value="1"/>
</dbReference>
<dbReference type="InterPro" id="IPR001789">
    <property type="entry name" value="Sig_transdc_resp-reg_receiver"/>
</dbReference>
<dbReference type="FunFam" id="3.30.565.10:FF:000010">
    <property type="entry name" value="Sensor histidine kinase RcsC"/>
    <property type="match status" value="1"/>
</dbReference>
<dbReference type="InterPro" id="IPR011990">
    <property type="entry name" value="TPR-like_helical_dom_sf"/>
</dbReference>
<dbReference type="PANTHER" id="PTHR45339:SF3">
    <property type="entry name" value="HISTIDINE KINASE"/>
    <property type="match status" value="1"/>
</dbReference>
<dbReference type="GO" id="GO:0000155">
    <property type="term" value="F:phosphorelay sensor kinase activity"/>
    <property type="evidence" value="ECO:0007669"/>
    <property type="project" value="InterPro"/>
</dbReference>
<feature type="coiled-coil region" evidence="7">
    <location>
        <begin position="394"/>
        <end position="424"/>
    </location>
</feature>
<dbReference type="Gene3D" id="1.20.120.160">
    <property type="entry name" value="HPT domain"/>
    <property type="match status" value="1"/>
</dbReference>
<comment type="caution">
    <text evidence="12">The sequence shown here is derived from an EMBL/GenBank/DDBJ whole genome shotgun (WGS) entry which is preliminary data.</text>
</comment>
<evidence type="ECO:0000256" key="2">
    <source>
        <dbReference type="ARBA" id="ARBA00012438"/>
    </source>
</evidence>
<dbReference type="SMART" id="SM00387">
    <property type="entry name" value="HATPase_c"/>
    <property type="match status" value="1"/>
</dbReference>
<sequence length="1063" mass="119117">MAFQEKLSSSNPTLPPKLALLSGLKERIQQNDPSVKAEVKELTQYFTEYPSDYHHARFLNLKAYRDILKQDYVSAYQQLLDAREYAKVGDNKLALAESFRLEGFILDFSGEHGRALDALNHSLELYNQLNSDQVLSVYSAMGNVYASLNDFEKLLSFSHRYLSSAQRLESSENEGIAYYYQGYAHKELGNFQEAKVNLMLADELLIDTNYPFIGIVYGSMAELHIAQGNINEALKNLNKAAEADRKVGFKYTEGPRLLQLVEIHLRRGEVELAISELESGLKKEEVKNDKALLLKFLEKLISLLESTNDYRSALQYSKQFQEVYEQSFNEQQSRLLALNRVRLAIAEKEDKIQLLEKDNQLKEQRNISQQKANTFQLYFIVGVILSLALVISLLLRTRQQRSALNELAKELRKATDAKSDFLARMSHEVRTPLNAIIGLTKLSQRSAENKDQQTNLLQIEGASNTLLSVVNDILDFSKIEAGKMNIESTPFNIDALVNQAIRYHLPRANEKHIELIQHIGRDVPHNLIGDPLRIQQILNNFLSNALKFTDDGLVSVSVGCELRDDHVELEFEIKDTGIGLDNEQKTRLFQPFNQGNESTSRRYGGTGLGLAICQQLASLMGGKTWVESKLGKGASFYFTVNVKRNSEVTMVSPSKQLSTLKVLVVDDVSLSRRAISETLSLAKIEAELATGGEEAIAKLRAATANNTPYDLLILDWKMPDIDGLEVVAIMNQEFSIKPPKVIMLSAFESAQMREQATRLGIKTFIKKPFGASELINNIQELCLDYRASAEIIETDVSGFPNLAGKTILLVEDNALNQKVALGLLKDSGAKIEVASNGIKAIDILRRNNKFDVVLMDIQMPDMDGLKATKVIRNELQLTMPIIAMTAHAMQQDIDMSIAAGMTAHLTKPVEPKKLFNVLATAISVQEANTAGHKTQALGVETFNETSIGRLNQIDKARAMQSLLNDEHLYKTLLNDFLDLQSELDTLHQAINNQDNTTISRIAHIYSTALKYIGAYNLADFIRAIELTIQQNKQSEEFVKQLDLMHSALFEMNCAVKQIVASNS</sequence>
<evidence type="ECO:0000313" key="13">
    <source>
        <dbReference type="Proteomes" id="UP000478837"/>
    </source>
</evidence>
<dbReference type="InterPro" id="IPR036097">
    <property type="entry name" value="HisK_dim/P_sf"/>
</dbReference>
<dbReference type="InterPro" id="IPR036641">
    <property type="entry name" value="HPT_dom_sf"/>
</dbReference>
<evidence type="ECO:0000256" key="6">
    <source>
        <dbReference type="PROSITE-ProRule" id="PRU00169"/>
    </source>
</evidence>
<dbReference type="SUPFAM" id="SSF55874">
    <property type="entry name" value="ATPase domain of HSP90 chaperone/DNA topoisomerase II/histidine kinase"/>
    <property type="match status" value="1"/>
</dbReference>
<dbReference type="PROSITE" id="PS50109">
    <property type="entry name" value="HIS_KIN"/>
    <property type="match status" value="1"/>
</dbReference>
<evidence type="ECO:0000259" key="11">
    <source>
        <dbReference type="PROSITE" id="PS50894"/>
    </source>
</evidence>
<evidence type="ECO:0000259" key="10">
    <source>
        <dbReference type="PROSITE" id="PS50110"/>
    </source>
</evidence>
<evidence type="ECO:0000256" key="8">
    <source>
        <dbReference type="SAM" id="Phobius"/>
    </source>
</evidence>
<evidence type="ECO:0000313" key="12">
    <source>
        <dbReference type="EMBL" id="NDW22562.1"/>
    </source>
</evidence>
<dbReference type="SUPFAM" id="SSF47226">
    <property type="entry name" value="Histidine-containing phosphotransfer domain, HPT domain"/>
    <property type="match status" value="1"/>
</dbReference>
<dbReference type="GO" id="GO:0005886">
    <property type="term" value="C:plasma membrane"/>
    <property type="evidence" value="ECO:0007669"/>
    <property type="project" value="UniProtKB-SubCell"/>
</dbReference>
<dbReference type="PANTHER" id="PTHR45339">
    <property type="entry name" value="HYBRID SIGNAL TRANSDUCTION HISTIDINE KINASE J"/>
    <property type="match status" value="1"/>
</dbReference>
<comment type="catalytic activity">
    <reaction evidence="1">
        <text>ATP + protein L-histidine = ADP + protein N-phospho-L-histidine.</text>
        <dbReference type="EC" id="2.7.13.3"/>
    </reaction>
</comment>
<dbReference type="EMBL" id="JAAAWP010000008">
    <property type="protein sequence ID" value="NDW22562.1"/>
    <property type="molecule type" value="Genomic_DNA"/>
</dbReference>
<dbReference type="EC" id="2.7.13.3" evidence="2"/>
<keyword evidence="7" id="KW-0175">Coiled coil</keyword>
<feature type="modified residue" description="4-aspartylphosphate" evidence="6">
    <location>
        <position position="715"/>
    </location>
</feature>
<dbReference type="PROSITE" id="PS50894">
    <property type="entry name" value="HPT"/>
    <property type="match status" value="1"/>
</dbReference>
<feature type="domain" description="Histidine kinase" evidence="9">
    <location>
        <begin position="424"/>
        <end position="644"/>
    </location>
</feature>
<keyword evidence="8" id="KW-1133">Transmembrane helix</keyword>
<dbReference type="Pfam" id="PF00072">
    <property type="entry name" value="Response_reg"/>
    <property type="match status" value="2"/>
</dbReference>
<feature type="domain" description="Response regulatory" evidence="10">
    <location>
        <begin position="661"/>
        <end position="782"/>
    </location>
</feature>
<feature type="domain" description="Response regulatory" evidence="10">
    <location>
        <begin position="806"/>
        <end position="922"/>
    </location>
</feature>
<dbReference type="InterPro" id="IPR003661">
    <property type="entry name" value="HisK_dim/P_dom"/>
</dbReference>
<keyword evidence="4" id="KW-0902">Two-component regulatory system</keyword>
<dbReference type="Pfam" id="PF02518">
    <property type="entry name" value="HATPase_c"/>
    <property type="match status" value="1"/>
</dbReference>
<keyword evidence="8" id="KW-0472">Membrane</keyword>
<name>A0A6L9MWF8_9ALTE</name>
<evidence type="ECO:0000256" key="3">
    <source>
        <dbReference type="ARBA" id="ARBA00022553"/>
    </source>
</evidence>
<feature type="modified residue" description="4-aspartylphosphate" evidence="6">
    <location>
        <position position="856"/>
    </location>
</feature>
<dbReference type="CDD" id="cd16922">
    <property type="entry name" value="HATPase_EvgS-ArcB-TorS-like"/>
    <property type="match status" value="1"/>
</dbReference>
<dbReference type="GO" id="GO:0005524">
    <property type="term" value="F:ATP binding"/>
    <property type="evidence" value="ECO:0007669"/>
    <property type="project" value="UniProtKB-KW"/>
</dbReference>
<evidence type="ECO:0000256" key="4">
    <source>
        <dbReference type="ARBA" id="ARBA00023012"/>
    </source>
</evidence>
<evidence type="ECO:0000259" key="9">
    <source>
        <dbReference type="PROSITE" id="PS50109"/>
    </source>
</evidence>
<reference evidence="12 13" key="1">
    <citation type="submission" date="2020-01" db="EMBL/GenBank/DDBJ databases">
        <title>Genomes of bacteria type strains.</title>
        <authorList>
            <person name="Chen J."/>
            <person name="Zhu S."/>
            <person name="Yang J."/>
        </authorList>
    </citation>
    <scope>NUCLEOTIDE SEQUENCE [LARGE SCALE GENOMIC DNA]</scope>
    <source>
        <strain evidence="12 13">LMG 22958</strain>
    </source>
</reference>
<keyword evidence="8" id="KW-0812">Transmembrane</keyword>
<dbReference type="InterPro" id="IPR019734">
    <property type="entry name" value="TPR_rpt"/>
</dbReference>
<dbReference type="CDD" id="cd17546">
    <property type="entry name" value="REC_hyHK_CKI1_RcsC-like"/>
    <property type="match status" value="1"/>
</dbReference>
<dbReference type="InterPro" id="IPR004358">
    <property type="entry name" value="Sig_transdc_His_kin-like_C"/>
</dbReference>
<dbReference type="Proteomes" id="UP000478837">
    <property type="component" value="Unassembled WGS sequence"/>
</dbReference>
<dbReference type="CDD" id="cd00082">
    <property type="entry name" value="HisKA"/>
    <property type="match status" value="1"/>
</dbReference>